<keyword evidence="6 7" id="KW-0315">Glutamine amidotransferase</keyword>
<evidence type="ECO:0000256" key="4">
    <source>
        <dbReference type="ARBA" id="ARBA00022679"/>
    </source>
</evidence>
<evidence type="ECO:0000256" key="11">
    <source>
        <dbReference type="PIRSR" id="PIRSR000485-3"/>
    </source>
</evidence>
<keyword evidence="4 7" id="KW-0808">Transferase</keyword>
<feature type="binding site" evidence="7 10">
    <location>
        <position position="374"/>
    </location>
    <ligand>
        <name>Mg(2+)</name>
        <dbReference type="ChEBI" id="CHEBI:18420"/>
    </ligand>
</feature>
<accession>A3U1R4</accession>
<dbReference type="EMBL" id="AAMO01000010">
    <property type="protein sequence ID" value="EAQ01848.1"/>
    <property type="molecule type" value="Genomic_DNA"/>
</dbReference>
<keyword evidence="7 10" id="KW-0460">Magnesium</keyword>
<reference evidence="13 14" key="1">
    <citation type="journal article" date="2010" name="J. Bacteriol.">
        <title>Genome sequences of Oceanicola granulosus HTCC2516(T) and Oceanicola batsensis HTCC2597(TDelta).</title>
        <authorList>
            <person name="Thrash J.C."/>
            <person name="Cho J.C."/>
            <person name="Vergin K.L."/>
            <person name="Giovannoni S.J."/>
        </authorList>
    </citation>
    <scope>NUCLEOTIDE SEQUENCE [LARGE SCALE GENOMIC DNA]</scope>
    <source>
        <strain evidence="14">ATCC BAA-863 / DSM 15984 / KCTC 12145 / HTCC2597</strain>
    </source>
</reference>
<dbReference type="Proteomes" id="UP000004318">
    <property type="component" value="Unassembled WGS sequence"/>
</dbReference>
<keyword evidence="7 11" id="KW-0408">Iron</keyword>
<dbReference type="RefSeq" id="WP_009804351.1">
    <property type="nucleotide sequence ID" value="NZ_CH724131.1"/>
</dbReference>
<dbReference type="GO" id="GO:0000287">
    <property type="term" value="F:magnesium ion binding"/>
    <property type="evidence" value="ECO:0007669"/>
    <property type="project" value="UniProtKB-UniRule"/>
</dbReference>
<name>A3U1R4_PSEBH</name>
<dbReference type="STRING" id="252305.OB2597_00485"/>
<comment type="function">
    <text evidence="7">Catalyzes the formation of phosphoribosylamine from phosphoribosylpyrophosphate (PRPP) and glutamine.</text>
</comment>
<evidence type="ECO:0000256" key="8">
    <source>
        <dbReference type="PIRNR" id="PIRNR000485"/>
    </source>
</evidence>
<comment type="cofactor">
    <cofactor evidence="7 11">
        <name>[4Fe-4S] cluster</name>
        <dbReference type="ChEBI" id="CHEBI:49883"/>
    </cofactor>
    <text evidence="7 11">Binds 1 [4Fe-4S] cluster per subunit.</text>
</comment>
<dbReference type="PROSITE" id="PS51278">
    <property type="entry name" value="GATASE_TYPE_2"/>
    <property type="match status" value="1"/>
</dbReference>
<organism evidence="13 14">
    <name type="scientific">Pseudooceanicola batsensis (strain ATCC BAA-863 / DSM 15984 / KCTC 12145 / HTCC2597)</name>
    <name type="common">Oceanicola batsensis</name>
    <dbReference type="NCBI Taxonomy" id="252305"/>
    <lineage>
        <taxon>Bacteria</taxon>
        <taxon>Pseudomonadati</taxon>
        <taxon>Pseudomonadota</taxon>
        <taxon>Alphaproteobacteria</taxon>
        <taxon>Rhodobacterales</taxon>
        <taxon>Paracoccaceae</taxon>
        <taxon>Pseudooceanicola</taxon>
    </lineage>
</organism>
<dbReference type="SUPFAM" id="SSF56235">
    <property type="entry name" value="N-terminal nucleophile aminohydrolases (Ntn hydrolases)"/>
    <property type="match status" value="1"/>
</dbReference>
<keyword evidence="7 10" id="KW-0479">Metal-binding</keyword>
<keyword evidence="7" id="KW-0004">4Fe-4S</keyword>
<dbReference type="PANTHER" id="PTHR11907">
    <property type="entry name" value="AMIDOPHOSPHORIBOSYLTRANSFERASE"/>
    <property type="match status" value="1"/>
</dbReference>
<dbReference type="MEROPS" id="C44.001"/>
<dbReference type="eggNOG" id="COG0034">
    <property type="taxonomic scope" value="Bacteria"/>
</dbReference>
<feature type="binding site" evidence="7 11">
    <location>
        <position position="265"/>
    </location>
    <ligand>
        <name>[4Fe-4S] cluster</name>
        <dbReference type="ChEBI" id="CHEBI:49883"/>
    </ligand>
</feature>
<dbReference type="GO" id="GO:0006189">
    <property type="term" value="P:'de novo' IMP biosynthetic process"/>
    <property type="evidence" value="ECO:0007669"/>
    <property type="project" value="UniProtKB-UniRule"/>
</dbReference>
<comment type="pathway">
    <text evidence="1 7 8">Purine metabolism; IMP biosynthesis via de novo pathway; N(1)-(5-phospho-D-ribosyl)glycinamide from 5-phospho-alpha-D-ribose 1-diphosphate: step 1/2.</text>
</comment>
<feature type="binding site" evidence="7 11">
    <location>
        <position position="411"/>
    </location>
    <ligand>
        <name>[4Fe-4S] cluster</name>
        <dbReference type="ChEBI" id="CHEBI:49883"/>
    </ligand>
</feature>
<dbReference type="Pfam" id="PF13537">
    <property type="entry name" value="GATase_7"/>
    <property type="match status" value="1"/>
</dbReference>
<dbReference type="Gene3D" id="3.60.20.10">
    <property type="entry name" value="Glutamine Phosphoribosylpyrophosphate, subunit 1, domain 1"/>
    <property type="match status" value="1"/>
</dbReference>
<dbReference type="HOGENOM" id="CLU_022389_3_1_5"/>
<dbReference type="UniPathway" id="UPA00074">
    <property type="reaction ID" value="UER00124"/>
</dbReference>
<dbReference type="InterPro" id="IPR035584">
    <property type="entry name" value="PurF_N"/>
</dbReference>
<dbReference type="GO" id="GO:0009113">
    <property type="term" value="P:purine nucleobase biosynthetic process"/>
    <property type="evidence" value="ECO:0007669"/>
    <property type="project" value="UniProtKB-UniRule"/>
</dbReference>
<feature type="binding site" evidence="7 11">
    <location>
        <position position="468"/>
    </location>
    <ligand>
        <name>[4Fe-4S] cluster</name>
        <dbReference type="ChEBI" id="CHEBI:49883"/>
    </ligand>
</feature>
<dbReference type="AlphaFoldDB" id="A3U1R4"/>
<dbReference type="Gene3D" id="3.40.50.2020">
    <property type="match status" value="1"/>
</dbReference>
<gene>
    <name evidence="7" type="primary">purF</name>
    <name evidence="13" type="ORF">OB2597_00485</name>
</gene>
<evidence type="ECO:0000256" key="1">
    <source>
        <dbReference type="ARBA" id="ARBA00005209"/>
    </source>
</evidence>
<dbReference type="GO" id="GO:0004044">
    <property type="term" value="F:amidophosphoribosyltransferase activity"/>
    <property type="evidence" value="ECO:0007669"/>
    <property type="project" value="UniProtKB-UniRule"/>
</dbReference>
<keyword evidence="7 11" id="KW-0411">Iron-sulfur</keyword>
<comment type="catalytic activity">
    <reaction evidence="7 8">
        <text>5-phospho-beta-D-ribosylamine + L-glutamate + diphosphate = 5-phospho-alpha-D-ribose 1-diphosphate + L-glutamine + H2O</text>
        <dbReference type="Rhea" id="RHEA:14905"/>
        <dbReference type="ChEBI" id="CHEBI:15377"/>
        <dbReference type="ChEBI" id="CHEBI:29985"/>
        <dbReference type="ChEBI" id="CHEBI:33019"/>
        <dbReference type="ChEBI" id="CHEBI:58017"/>
        <dbReference type="ChEBI" id="CHEBI:58359"/>
        <dbReference type="ChEBI" id="CHEBI:58681"/>
        <dbReference type="EC" id="2.4.2.14"/>
    </reaction>
</comment>
<feature type="domain" description="Glutamine amidotransferase type-2" evidence="12">
    <location>
        <begin position="26"/>
        <end position="249"/>
    </location>
</feature>
<evidence type="ECO:0000313" key="14">
    <source>
        <dbReference type="Proteomes" id="UP000004318"/>
    </source>
</evidence>
<evidence type="ECO:0000256" key="7">
    <source>
        <dbReference type="HAMAP-Rule" id="MF_01931"/>
    </source>
</evidence>
<evidence type="ECO:0000256" key="9">
    <source>
        <dbReference type="PIRSR" id="PIRSR000485-1"/>
    </source>
</evidence>
<dbReference type="PIRSF" id="PIRSF000485">
    <property type="entry name" value="Amd_phspho_trans"/>
    <property type="match status" value="1"/>
</dbReference>
<evidence type="ECO:0000256" key="3">
    <source>
        <dbReference type="ARBA" id="ARBA00022676"/>
    </source>
</evidence>
<dbReference type="EC" id="2.4.2.14" evidence="7"/>
<dbReference type="NCBIfam" id="TIGR01134">
    <property type="entry name" value="purF"/>
    <property type="match status" value="1"/>
</dbReference>
<feature type="binding site" evidence="7 10">
    <location>
        <position position="375"/>
    </location>
    <ligand>
        <name>Mg(2+)</name>
        <dbReference type="ChEBI" id="CHEBI:18420"/>
    </ligand>
</feature>
<dbReference type="CDD" id="cd06223">
    <property type="entry name" value="PRTases_typeI"/>
    <property type="match status" value="1"/>
</dbReference>
<keyword evidence="14" id="KW-1185">Reference proteome</keyword>
<dbReference type="InterPro" id="IPR005854">
    <property type="entry name" value="PurF"/>
</dbReference>
<dbReference type="InterPro" id="IPR017932">
    <property type="entry name" value="GATase_2_dom"/>
</dbReference>
<evidence type="ECO:0000256" key="6">
    <source>
        <dbReference type="ARBA" id="ARBA00022962"/>
    </source>
</evidence>
<feature type="binding site" evidence="7 10">
    <location>
        <position position="312"/>
    </location>
    <ligand>
        <name>Mg(2+)</name>
        <dbReference type="ChEBI" id="CHEBI:18420"/>
    </ligand>
</feature>
<evidence type="ECO:0000256" key="5">
    <source>
        <dbReference type="ARBA" id="ARBA00022755"/>
    </source>
</evidence>
<dbReference type="InterPro" id="IPR029057">
    <property type="entry name" value="PRTase-like"/>
</dbReference>
<evidence type="ECO:0000259" key="12">
    <source>
        <dbReference type="PROSITE" id="PS51278"/>
    </source>
</evidence>
<evidence type="ECO:0000256" key="10">
    <source>
        <dbReference type="PIRSR" id="PIRSR000485-2"/>
    </source>
</evidence>
<comment type="similarity">
    <text evidence="2 7 8">In the C-terminal section; belongs to the purine/pyrimidine phosphoribosyltransferase family.</text>
</comment>
<dbReference type="OrthoDB" id="9801213at2"/>
<sequence length="494" mass="54099">MIADTHSHDPRLPRHPLDDDKLREECGIFGVIGAADAASFVALGLHALQHRGQEAGGIVVHDPEHGFNSARRLGYVRDNFTSPDLMETLPGPLGIGHVRYSTTGNKGHTAIRDVQPFFGEFAMGGAALAHNGNITNAEALRKELIERGAIFQSSSDSECIIHLMARSLQRNIPDRMEDALRRVEGAFSVVAMTGTQLIGVRDALGVRPLVLGKVADGYALSSETCALDIIGAEFVREIEPGEMVVITEKGVESRFPFRRQNSRFCIFEHVYFSRPDSIIGGRSVYETRRQIGVELAREAPVEADLVCPVPDSGTPAAIGYSQESGIPYAMGIIRNQYMGRTFIEPTEQIRNMGVRLKLNVNRALIAGKRVILVDDSVVRGTTSRKIKEMILDAGAAEVHFRIASPPTAWPCFYGVDTPQREKLLAATMSEEEMRDHLAVNSLKFISLDGLYRAAGAAEGRNDACPQYCDACFSGEYPVEPSDMIERGFELKAAE</sequence>
<dbReference type="GO" id="GO:0051539">
    <property type="term" value="F:4 iron, 4 sulfur cluster binding"/>
    <property type="evidence" value="ECO:0007669"/>
    <property type="project" value="UniProtKB-KW"/>
</dbReference>
<feature type="binding site" evidence="7 11">
    <location>
        <position position="471"/>
    </location>
    <ligand>
        <name>[4Fe-4S] cluster</name>
        <dbReference type="ChEBI" id="CHEBI:49883"/>
    </ligand>
</feature>
<protein>
    <recommendedName>
        <fullName evidence="7">Amidophosphoribosyltransferase</fullName>
        <shortName evidence="7">ATase</shortName>
        <ecNumber evidence="7">2.4.2.14</ecNumber>
    </recommendedName>
    <alternativeName>
        <fullName evidence="7">Glutamine phosphoribosylpyrophosphate amidotransferase</fullName>
        <shortName evidence="7">GPATase</shortName>
    </alternativeName>
</protein>
<dbReference type="HAMAP" id="MF_01931">
    <property type="entry name" value="PurF"/>
    <property type="match status" value="1"/>
</dbReference>
<dbReference type="InterPro" id="IPR029055">
    <property type="entry name" value="Ntn_hydrolases_N"/>
</dbReference>
<feature type="active site" description="Nucleophile" evidence="7 9">
    <location>
        <position position="26"/>
    </location>
</feature>
<proteinExistence type="inferred from homology"/>
<comment type="cofactor">
    <cofactor evidence="7 10">
        <name>Mg(2+)</name>
        <dbReference type="ChEBI" id="CHEBI:18420"/>
    </cofactor>
    <text evidence="7 10">Binds 1 Mg(2+) ion per subunit.</text>
</comment>
<dbReference type="CDD" id="cd00715">
    <property type="entry name" value="GPATase_N"/>
    <property type="match status" value="1"/>
</dbReference>
<dbReference type="SUPFAM" id="SSF53271">
    <property type="entry name" value="PRTase-like"/>
    <property type="match status" value="1"/>
</dbReference>
<evidence type="ECO:0000256" key="2">
    <source>
        <dbReference type="ARBA" id="ARBA00010138"/>
    </source>
</evidence>
<dbReference type="InterPro" id="IPR000836">
    <property type="entry name" value="PRTase_dom"/>
</dbReference>
<comment type="caution">
    <text evidence="13">The sequence shown here is derived from an EMBL/GenBank/DDBJ whole genome shotgun (WGS) entry which is preliminary data.</text>
</comment>
<keyword evidence="5 7" id="KW-0658">Purine biosynthesis</keyword>
<evidence type="ECO:0000313" key="13">
    <source>
        <dbReference type="EMBL" id="EAQ01848.1"/>
    </source>
</evidence>
<keyword evidence="3 7" id="KW-0328">Glycosyltransferase</keyword>